<proteinExistence type="predicted"/>
<dbReference type="EMBL" id="JAFJZZ010000001">
    <property type="protein sequence ID" value="MBN7772056.1"/>
    <property type="molecule type" value="Genomic_DNA"/>
</dbReference>
<dbReference type="SUPFAM" id="SSF52540">
    <property type="entry name" value="P-loop containing nucleoside triphosphate hydrolases"/>
    <property type="match status" value="1"/>
</dbReference>
<keyword evidence="2" id="KW-1185">Reference proteome</keyword>
<evidence type="ECO:0000313" key="2">
    <source>
        <dbReference type="Proteomes" id="UP000664545"/>
    </source>
</evidence>
<protein>
    <submittedName>
        <fullName evidence="1">Uncharacterized protein</fullName>
    </submittedName>
</protein>
<gene>
    <name evidence="1" type="ORF">JYB65_01665</name>
</gene>
<organism evidence="1 2">
    <name type="scientific">Clostridium aminobutyricum</name>
    <dbReference type="NCBI Taxonomy" id="33953"/>
    <lineage>
        <taxon>Bacteria</taxon>
        <taxon>Bacillati</taxon>
        <taxon>Bacillota</taxon>
        <taxon>Clostridia</taxon>
        <taxon>Eubacteriales</taxon>
        <taxon>Clostridiaceae</taxon>
        <taxon>Clostridium</taxon>
    </lineage>
</organism>
<name>A0A939D6N5_CLOAM</name>
<accession>A0A939D6N5</accession>
<sequence>MSNLFAFHGIDHKVGVTMIAQSVAELIAQHNRELNVLLISLNGRKSDEYLREDVKSIDHFKLQLDSKLIVEKDFMRECRYKDNLYVLGGIANEQEERYYFPETVKYLITSIQNGFDIMIADTGSCIDNGLAFGALCVAGKNFLIVTQQESNLKRYEEHIHLFHHAEINFEKILINHYQEDDPYNLSYITQRIEVDKEKLCKIQASNFSRQAEIEHKTFIDFKFDKYTDDIKNISNQVLAGSGLPTIQPQRRGKWKNFI</sequence>
<dbReference type="Gene3D" id="3.40.50.300">
    <property type="entry name" value="P-loop containing nucleotide triphosphate hydrolases"/>
    <property type="match status" value="1"/>
</dbReference>
<dbReference type="Proteomes" id="UP000664545">
    <property type="component" value="Unassembled WGS sequence"/>
</dbReference>
<dbReference type="AlphaFoldDB" id="A0A939D6N5"/>
<dbReference type="RefSeq" id="WP_206580833.1">
    <property type="nucleotide sequence ID" value="NZ_JAFJZZ010000001.1"/>
</dbReference>
<dbReference type="InterPro" id="IPR027417">
    <property type="entry name" value="P-loop_NTPase"/>
</dbReference>
<comment type="caution">
    <text evidence="1">The sequence shown here is derived from an EMBL/GenBank/DDBJ whole genome shotgun (WGS) entry which is preliminary data.</text>
</comment>
<evidence type="ECO:0000313" key="1">
    <source>
        <dbReference type="EMBL" id="MBN7772056.1"/>
    </source>
</evidence>
<reference evidence="1" key="1">
    <citation type="submission" date="2021-02" db="EMBL/GenBank/DDBJ databases">
        <title>Abyssanaerobacter marinus gen.nov., sp., nov, anaerobic bacterium isolated from the Onnuri vent field of Indian Ocean and suggestion of Mogibacteriaceae fam. nov., and proposal of reclassification of ambiguous this family's genus member.</title>
        <authorList>
            <person name="Kim Y.J."/>
            <person name="Yang J.-A."/>
        </authorList>
    </citation>
    <scope>NUCLEOTIDE SEQUENCE</scope>
    <source>
        <strain evidence="1">DSM 2634</strain>
    </source>
</reference>